<feature type="transmembrane region" description="Helical" evidence="1">
    <location>
        <begin position="332"/>
        <end position="365"/>
    </location>
</feature>
<keyword evidence="1" id="KW-1133">Transmembrane helix</keyword>
<dbReference type="Proteomes" id="UP000319576">
    <property type="component" value="Chromosome"/>
</dbReference>
<evidence type="ECO:0000313" key="3">
    <source>
        <dbReference type="Proteomes" id="UP000319576"/>
    </source>
</evidence>
<sequence length="428" mass="45837">MPTEYLPALMYAGLAGTALALIVATAQNQWSPRVLFLLALRLSIGWHFLFEGLHKLHSVNHGPSETVRVFSSEPYFKVAPGPLGEKMRQTFSDPGAVFADRVRPTKEITPAAFDALPVEQQAEACPASVAKKLGDVPLEKVVAAIKAEAAADKKAADAAEKKGLADAEAEIKQYKMAEKQAKGEKDAVTKKAAKAREAADKLAASADAEAPKRVVGAKAAYAAWVHGADRRDVTVKFITGAAPQSAPERLAHIDRLRNMLREEEAKLGADLGQGNGIESKRIAEIRSDIIAAEAALAKDADDYVADLRKALGDDSKDEPVKSLGKTMDGVTMWFLVGVGACLMGGLLTRLSCVLAAGFLVMTYLAHPPFPWYPLPPNTEGNPLFINKNVIEAVALLTIASFPTGRWLGLDALIGRVCCRARPDERPVA</sequence>
<gene>
    <name evidence="2" type="ORF">ETAA1_29110</name>
</gene>
<evidence type="ECO:0000256" key="1">
    <source>
        <dbReference type="SAM" id="Phobius"/>
    </source>
</evidence>
<accession>A0A517XTV7</accession>
<keyword evidence="1" id="KW-0812">Transmembrane</keyword>
<keyword evidence="1" id="KW-0472">Membrane</keyword>
<dbReference type="KEGG" id="uli:ETAA1_29110"/>
<keyword evidence="3" id="KW-1185">Reference proteome</keyword>
<proteinExistence type="predicted"/>
<protein>
    <recommendedName>
        <fullName evidence="4">DoxX family membrane protein</fullName>
    </recommendedName>
</protein>
<dbReference type="EMBL" id="CP036273">
    <property type="protein sequence ID" value="QDU20948.1"/>
    <property type="molecule type" value="Genomic_DNA"/>
</dbReference>
<dbReference type="RefSeq" id="WP_145239401.1">
    <property type="nucleotide sequence ID" value="NZ_CP036273.1"/>
</dbReference>
<evidence type="ECO:0000313" key="2">
    <source>
        <dbReference type="EMBL" id="QDU20948.1"/>
    </source>
</evidence>
<organism evidence="2 3">
    <name type="scientific">Urbifossiella limnaea</name>
    <dbReference type="NCBI Taxonomy" id="2528023"/>
    <lineage>
        <taxon>Bacteria</taxon>
        <taxon>Pseudomonadati</taxon>
        <taxon>Planctomycetota</taxon>
        <taxon>Planctomycetia</taxon>
        <taxon>Gemmatales</taxon>
        <taxon>Gemmataceae</taxon>
        <taxon>Urbifossiella</taxon>
    </lineage>
</organism>
<dbReference type="OrthoDB" id="262907at2"/>
<dbReference type="AlphaFoldDB" id="A0A517XTV7"/>
<reference evidence="2 3" key="1">
    <citation type="submission" date="2019-02" db="EMBL/GenBank/DDBJ databases">
        <title>Deep-cultivation of Planctomycetes and their phenomic and genomic characterization uncovers novel biology.</title>
        <authorList>
            <person name="Wiegand S."/>
            <person name="Jogler M."/>
            <person name="Boedeker C."/>
            <person name="Pinto D."/>
            <person name="Vollmers J."/>
            <person name="Rivas-Marin E."/>
            <person name="Kohn T."/>
            <person name="Peeters S.H."/>
            <person name="Heuer A."/>
            <person name="Rast P."/>
            <person name="Oberbeckmann S."/>
            <person name="Bunk B."/>
            <person name="Jeske O."/>
            <person name="Meyerdierks A."/>
            <person name="Storesund J.E."/>
            <person name="Kallscheuer N."/>
            <person name="Luecker S."/>
            <person name="Lage O.M."/>
            <person name="Pohl T."/>
            <person name="Merkel B.J."/>
            <person name="Hornburger P."/>
            <person name="Mueller R.-W."/>
            <person name="Bruemmer F."/>
            <person name="Labrenz M."/>
            <person name="Spormann A.M."/>
            <person name="Op den Camp H."/>
            <person name="Overmann J."/>
            <person name="Amann R."/>
            <person name="Jetten M.S.M."/>
            <person name="Mascher T."/>
            <person name="Medema M.H."/>
            <person name="Devos D.P."/>
            <person name="Kaster A.-K."/>
            <person name="Ovreas L."/>
            <person name="Rohde M."/>
            <person name="Galperin M.Y."/>
            <person name="Jogler C."/>
        </authorList>
    </citation>
    <scope>NUCLEOTIDE SEQUENCE [LARGE SCALE GENOMIC DNA]</scope>
    <source>
        <strain evidence="2 3">ETA_A1</strain>
    </source>
</reference>
<name>A0A517XTV7_9BACT</name>
<feature type="transmembrane region" description="Helical" evidence="1">
    <location>
        <begin position="5"/>
        <end position="24"/>
    </location>
</feature>
<evidence type="ECO:0008006" key="4">
    <source>
        <dbReference type="Google" id="ProtNLM"/>
    </source>
</evidence>